<evidence type="ECO:0000259" key="21">
    <source>
        <dbReference type="PROSITE" id="PS50279"/>
    </source>
</evidence>
<keyword evidence="14" id="KW-0694">RNA-binding</keyword>
<keyword evidence="10" id="KW-0479">Metal-binding</keyword>
<dbReference type="SUPFAM" id="SSF57362">
    <property type="entry name" value="BPTI-like"/>
    <property type="match status" value="1"/>
</dbReference>
<dbReference type="InterPro" id="IPR002223">
    <property type="entry name" value="Kunitz_BPTI"/>
</dbReference>
<protein>
    <recommendedName>
        <fullName evidence="5">poly(A)-specific ribonuclease</fullName>
        <ecNumber evidence="5">3.1.13.4</ecNumber>
    </recommendedName>
</protein>
<organism evidence="22 23">
    <name type="scientific">Adineta ricciae</name>
    <name type="common">Rotifer</name>
    <dbReference type="NCBI Taxonomy" id="249248"/>
    <lineage>
        <taxon>Eukaryota</taxon>
        <taxon>Metazoa</taxon>
        <taxon>Spiralia</taxon>
        <taxon>Gnathifera</taxon>
        <taxon>Rotifera</taxon>
        <taxon>Eurotatoria</taxon>
        <taxon>Bdelloidea</taxon>
        <taxon>Adinetida</taxon>
        <taxon>Adinetidae</taxon>
        <taxon>Adineta</taxon>
    </lineage>
</organism>
<dbReference type="GO" id="GO:0046872">
    <property type="term" value="F:metal ion binding"/>
    <property type="evidence" value="ECO:0007669"/>
    <property type="project" value="UniProtKB-KW"/>
</dbReference>
<evidence type="ECO:0000256" key="20">
    <source>
        <dbReference type="SAM" id="SignalP"/>
    </source>
</evidence>
<dbReference type="Gene3D" id="4.10.410.10">
    <property type="entry name" value="Pancreatic trypsin inhibitor Kunitz domain"/>
    <property type="match status" value="1"/>
</dbReference>
<keyword evidence="18" id="KW-0804">Transcription</keyword>
<evidence type="ECO:0000256" key="10">
    <source>
        <dbReference type="ARBA" id="ARBA00022723"/>
    </source>
</evidence>
<evidence type="ECO:0000256" key="6">
    <source>
        <dbReference type="ARBA" id="ARBA00022490"/>
    </source>
</evidence>
<evidence type="ECO:0000313" key="22">
    <source>
        <dbReference type="EMBL" id="CAF0755388.1"/>
    </source>
</evidence>
<keyword evidence="8" id="KW-0646">Protease inhibitor</keyword>
<dbReference type="GO" id="GO:0031047">
    <property type="term" value="P:regulatory ncRNA-mediated gene silencing"/>
    <property type="evidence" value="ECO:0007669"/>
    <property type="project" value="UniProtKB-KW"/>
</dbReference>
<keyword evidence="13" id="KW-0810">Translation regulation</keyword>
<keyword evidence="11" id="KW-0378">Hydrolase</keyword>
<keyword evidence="20" id="KW-0732">Signal</keyword>
<dbReference type="EMBL" id="CAJNOJ010000006">
    <property type="protein sequence ID" value="CAF0755388.1"/>
    <property type="molecule type" value="Genomic_DNA"/>
</dbReference>
<dbReference type="CDD" id="cd00109">
    <property type="entry name" value="Kunitz-type"/>
    <property type="match status" value="1"/>
</dbReference>
<proteinExistence type="inferred from homology"/>
<evidence type="ECO:0000256" key="11">
    <source>
        <dbReference type="ARBA" id="ARBA00022801"/>
    </source>
</evidence>
<evidence type="ECO:0000256" key="17">
    <source>
        <dbReference type="ARBA" id="ARBA00023158"/>
    </source>
</evidence>
<dbReference type="SMART" id="SM00131">
    <property type="entry name" value="KU"/>
    <property type="match status" value="1"/>
</dbReference>
<dbReference type="GO" id="GO:0004535">
    <property type="term" value="F:poly(A)-specific ribonuclease activity"/>
    <property type="evidence" value="ECO:0007669"/>
    <property type="project" value="UniProtKB-EC"/>
</dbReference>
<evidence type="ECO:0000256" key="12">
    <source>
        <dbReference type="ARBA" id="ARBA00022839"/>
    </source>
</evidence>
<evidence type="ECO:0000256" key="3">
    <source>
        <dbReference type="ARBA" id="ARBA00004496"/>
    </source>
</evidence>
<evidence type="ECO:0000256" key="15">
    <source>
        <dbReference type="ARBA" id="ARBA00023015"/>
    </source>
</evidence>
<evidence type="ECO:0000256" key="1">
    <source>
        <dbReference type="ARBA" id="ARBA00001663"/>
    </source>
</evidence>
<evidence type="ECO:0000256" key="7">
    <source>
        <dbReference type="ARBA" id="ARBA00022491"/>
    </source>
</evidence>
<dbReference type="OrthoDB" id="1164111at2759"/>
<name>A0A813PSV4_ADIRI</name>
<dbReference type="Proteomes" id="UP000663852">
    <property type="component" value="Unassembled WGS sequence"/>
</dbReference>
<dbReference type="InterPro" id="IPR036880">
    <property type="entry name" value="Kunitz_BPTI_sf"/>
</dbReference>
<keyword evidence="6" id="KW-0963">Cytoplasm</keyword>
<evidence type="ECO:0000256" key="19">
    <source>
        <dbReference type="ARBA" id="ARBA00023242"/>
    </source>
</evidence>
<dbReference type="Pfam" id="PF00014">
    <property type="entry name" value="Kunitz_BPTI"/>
    <property type="match status" value="1"/>
</dbReference>
<dbReference type="PRINTS" id="PR00759">
    <property type="entry name" value="BASICPTASE"/>
</dbReference>
<feature type="chain" id="PRO_5032789396" description="poly(A)-specific ribonuclease" evidence="20">
    <location>
        <begin position="22"/>
        <end position="365"/>
    </location>
</feature>
<dbReference type="GO" id="GO:0006417">
    <property type="term" value="P:regulation of translation"/>
    <property type="evidence" value="ECO:0007669"/>
    <property type="project" value="UniProtKB-KW"/>
</dbReference>
<dbReference type="PANTHER" id="PTHR10797">
    <property type="entry name" value="CCR4-NOT TRANSCRIPTION COMPLEX SUBUNIT"/>
    <property type="match status" value="1"/>
</dbReference>
<dbReference type="GO" id="GO:0003723">
    <property type="term" value="F:RNA binding"/>
    <property type="evidence" value="ECO:0007669"/>
    <property type="project" value="UniProtKB-KW"/>
</dbReference>
<comment type="catalytic activity">
    <reaction evidence="1">
        <text>Exonucleolytic cleavage of poly(A) to 5'-AMP.</text>
        <dbReference type="EC" id="3.1.13.4"/>
    </reaction>
</comment>
<evidence type="ECO:0000256" key="4">
    <source>
        <dbReference type="ARBA" id="ARBA00008372"/>
    </source>
</evidence>
<accession>A0A813PSV4</accession>
<evidence type="ECO:0000256" key="2">
    <source>
        <dbReference type="ARBA" id="ARBA00004123"/>
    </source>
</evidence>
<keyword evidence="12" id="KW-0269">Exonuclease</keyword>
<reference evidence="22" key="1">
    <citation type="submission" date="2021-02" db="EMBL/GenBank/DDBJ databases">
        <authorList>
            <person name="Nowell W R."/>
        </authorList>
    </citation>
    <scope>NUCLEOTIDE SEQUENCE</scope>
</reference>
<gene>
    <name evidence="22" type="ORF">EDS130_LOCUS2516</name>
</gene>
<comment type="subcellular location">
    <subcellularLocation>
        <location evidence="3">Cytoplasm</location>
    </subcellularLocation>
    <subcellularLocation>
        <location evidence="2">Nucleus</location>
    </subcellularLocation>
</comment>
<dbReference type="Gene3D" id="3.30.420.10">
    <property type="entry name" value="Ribonuclease H-like superfamily/Ribonuclease H"/>
    <property type="match status" value="1"/>
</dbReference>
<dbReference type="InterPro" id="IPR036397">
    <property type="entry name" value="RNaseH_sf"/>
</dbReference>
<dbReference type="GO" id="GO:0005634">
    <property type="term" value="C:nucleus"/>
    <property type="evidence" value="ECO:0007669"/>
    <property type="project" value="UniProtKB-SubCell"/>
</dbReference>
<feature type="signal peptide" evidence="20">
    <location>
        <begin position="1"/>
        <end position="21"/>
    </location>
</feature>
<keyword evidence="15" id="KW-0805">Transcription regulation</keyword>
<dbReference type="EC" id="3.1.13.4" evidence="5"/>
<dbReference type="PROSITE" id="PS50279">
    <property type="entry name" value="BPTI_KUNITZ_2"/>
    <property type="match status" value="1"/>
</dbReference>
<dbReference type="InterPro" id="IPR012337">
    <property type="entry name" value="RNaseH-like_sf"/>
</dbReference>
<evidence type="ECO:0000256" key="16">
    <source>
        <dbReference type="ARBA" id="ARBA00023157"/>
    </source>
</evidence>
<evidence type="ECO:0000256" key="13">
    <source>
        <dbReference type="ARBA" id="ARBA00022845"/>
    </source>
</evidence>
<dbReference type="GO" id="GO:0005737">
    <property type="term" value="C:cytoplasm"/>
    <property type="evidence" value="ECO:0007669"/>
    <property type="project" value="UniProtKB-SubCell"/>
</dbReference>
<dbReference type="SUPFAM" id="SSF53098">
    <property type="entry name" value="Ribonuclease H-like"/>
    <property type="match status" value="1"/>
</dbReference>
<dbReference type="Pfam" id="PF04857">
    <property type="entry name" value="CAF1"/>
    <property type="match status" value="2"/>
</dbReference>
<dbReference type="AlphaFoldDB" id="A0A813PSV4"/>
<dbReference type="PROSITE" id="PS00280">
    <property type="entry name" value="BPTI_KUNITZ_1"/>
    <property type="match status" value="1"/>
</dbReference>
<keyword evidence="16" id="KW-1015">Disulfide bond</keyword>
<dbReference type="InterPro" id="IPR006941">
    <property type="entry name" value="RNase_CAF1"/>
</dbReference>
<evidence type="ECO:0000256" key="9">
    <source>
        <dbReference type="ARBA" id="ARBA00022722"/>
    </source>
</evidence>
<dbReference type="InterPro" id="IPR020901">
    <property type="entry name" value="Prtase_inh_Kunz-CS"/>
</dbReference>
<feature type="domain" description="BPTI/Kunitz inhibitor" evidence="21">
    <location>
        <begin position="27"/>
        <end position="77"/>
    </location>
</feature>
<dbReference type="FunFam" id="3.30.420.10:FF:000005">
    <property type="entry name" value="CCR4-NOT transcription complex subunit 7"/>
    <property type="match status" value="1"/>
</dbReference>
<dbReference type="InterPro" id="IPR039637">
    <property type="entry name" value="CNOT7/CNOT8/Pop2"/>
</dbReference>
<evidence type="ECO:0000256" key="18">
    <source>
        <dbReference type="ARBA" id="ARBA00023163"/>
    </source>
</evidence>
<keyword evidence="17" id="KW-0943">RNA-mediated gene silencing</keyword>
<evidence type="ECO:0000256" key="8">
    <source>
        <dbReference type="ARBA" id="ARBA00022690"/>
    </source>
</evidence>
<evidence type="ECO:0000256" key="14">
    <source>
        <dbReference type="ARBA" id="ARBA00022884"/>
    </source>
</evidence>
<evidence type="ECO:0000256" key="5">
    <source>
        <dbReference type="ARBA" id="ARBA00012161"/>
    </source>
</evidence>
<keyword evidence="19" id="KW-0539">Nucleus</keyword>
<dbReference type="GO" id="GO:0030014">
    <property type="term" value="C:CCR4-NOT complex"/>
    <property type="evidence" value="ECO:0007669"/>
    <property type="project" value="InterPro"/>
</dbReference>
<sequence>MNTMLATFILISCSVIILINSDRPAECELPSKTGPCRAMFPSFYFNSTTEQCHEFVYGGCDGNGNRFETKDECLRHCVNQTTLTKLLTTCQKNQFRPTQSKTKLILKYPYVAMDTEFPGIVVRPLGEFKTTAEYQYQCLKLNVDFLKIIQLGLTFMDSQGKSPPGVCSYQFNFNFNLTMDMYAQDSIELLQKSGIQFKKHEDEGIDPHLFAELLTTSGIVFMENVTWLSFHAGYDFGYLLKMLTGKLLPDTETDFFDLVKIFFPTIYDVKYLMKSCKNLKGGLEEVAKQLEIERIGPQHQAGSDSLMTGLSFFRMKELFFEDSIDEGKYSGHLYGLGASAFPAGGFGYENDPVNIVENETLYVSF</sequence>
<comment type="similarity">
    <text evidence="4">Belongs to the CAF1 family.</text>
</comment>
<evidence type="ECO:0000313" key="23">
    <source>
        <dbReference type="Proteomes" id="UP000663852"/>
    </source>
</evidence>
<dbReference type="GO" id="GO:0004867">
    <property type="term" value="F:serine-type endopeptidase inhibitor activity"/>
    <property type="evidence" value="ECO:0007669"/>
    <property type="project" value="InterPro"/>
</dbReference>
<dbReference type="FunFam" id="4.10.410.10:FF:000021">
    <property type="entry name" value="Serine protease inhibitor, putative"/>
    <property type="match status" value="1"/>
</dbReference>
<comment type="caution">
    <text evidence="22">The sequence shown here is derived from an EMBL/GenBank/DDBJ whole genome shotgun (WGS) entry which is preliminary data.</text>
</comment>
<keyword evidence="9" id="KW-0540">Nuclease</keyword>
<keyword evidence="7" id="KW-0678">Repressor</keyword>